<dbReference type="SUPFAM" id="SSF54001">
    <property type="entry name" value="Cysteine proteinases"/>
    <property type="match status" value="1"/>
</dbReference>
<keyword evidence="3" id="KW-0788">Thiol protease</keyword>
<dbReference type="GO" id="GO:0036503">
    <property type="term" value="P:ERAD pathway"/>
    <property type="evidence" value="ECO:0007669"/>
    <property type="project" value="TreeGrafter"/>
</dbReference>
<dbReference type="PANTHER" id="PTHR13312">
    <property type="entry name" value="HIV-INDUCED PROTEIN-7-LIKE PROTEASE"/>
    <property type="match status" value="1"/>
</dbReference>
<dbReference type="OrthoDB" id="409956at2759"/>
<dbReference type="InterPro" id="IPR003323">
    <property type="entry name" value="OTU_dom"/>
</dbReference>
<evidence type="ECO:0000313" key="6">
    <source>
        <dbReference type="EMBL" id="CAE7555751.1"/>
    </source>
</evidence>
<dbReference type="GO" id="GO:0005829">
    <property type="term" value="C:cytosol"/>
    <property type="evidence" value="ECO:0007669"/>
    <property type="project" value="TreeGrafter"/>
</dbReference>
<dbReference type="AlphaFoldDB" id="A0A812U7F6"/>
<dbReference type="GO" id="GO:0004843">
    <property type="term" value="F:cysteine-type deubiquitinase activity"/>
    <property type="evidence" value="ECO:0007669"/>
    <property type="project" value="UniProtKB-UniRule"/>
</dbReference>
<dbReference type="GO" id="GO:0030968">
    <property type="term" value="P:endoplasmic reticulum unfolded protein response"/>
    <property type="evidence" value="ECO:0007669"/>
    <property type="project" value="TreeGrafter"/>
</dbReference>
<evidence type="ECO:0000259" key="5">
    <source>
        <dbReference type="Pfam" id="PF02338"/>
    </source>
</evidence>
<keyword evidence="7" id="KW-1185">Reference proteome</keyword>
<comment type="catalytic activity">
    <reaction evidence="1 3">
        <text>Thiol-dependent hydrolysis of ester, thioester, amide, peptide and isopeptide bonds formed by the C-terminal Gly of ubiquitin (a 76-residue protein attached to proteins as an intracellular targeting signal).</text>
        <dbReference type="EC" id="3.4.19.12"/>
    </reaction>
</comment>
<evidence type="ECO:0000256" key="4">
    <source>
        <dbReference type="SAM" id="MobiDB-lite"/>
    </source>
</evidence>
<evidence type="ECO:0000256" key="3">
    <source>
        <dbReference type="RuleBase" id="RU367104"/>
    </source>
</evidence>
<dbReference type="EMBL" id="CAJNDS010002646">
    <property type="protein sequence ID" value="CAE7555751.1"/>
    <property type="molecule type" value="Genomic_DNA"/>
</dbReference>
<comment type="caution">
    <text evidence="6">The sequence shown here is derived from an EMBL/GenBank/DDBJ whole genome shotgun (WGS) entry which is preliminary data.</text>
</comment>
<proteinExistence type="predicted"/>
<gene>
    <name evidence="6" type="primary">USP20</name>
    <name evidence="6" type="ORF">SNAT2548_LOCUS31231</name>
</gene>
<protein>
    <recommendedName>
        <fullName evidence="3">Ubiquitin thioesterase OTU</fullName>
        <ecNumber evidence="3">3.4.19.12</ecNumber>
    </recommendedName>
</protein>
<dbReference type="PANTHER" id="PTHR13312:SF0">
    <property type="entry name" value="UBIQUITIN THIOESTERASE OTU1"/>
    <property type="match status" value="1"/>
</dbReference>
<evidence type="ECO:0000256" key="1">
    <source>
        <dbReference type="ARBA" id="ARBA00000707"/>
    </source>
</evidence>
<sequence>MFCLPALPSCFDDMPQRRKKRSRKGSKNEAVAQAVPANEGVLSPPRAEPMLAQPELVYFYHYPGWRTPVYYGPPASAWAIPTSSLTPVLPAAVPVQNVFAAPVRSPPLNVSCDKCDGAHATEHCPHFRKPREKHPDAWRFKGKSHLVASHKPEAAKVVSRARVVRHPGDGSCLYHSVSYGLGDGSTASSLRRHVADIICAYPNMPILNTTLSEWIRMDADVGVRAYVQDLLAGAWGGGIELAVIAQTKKVCIEVYEPGKGGFSRIARFGSAGRVVPLSTRGGSTMTP</sequence>
<evidence type="ECO:0000256" key="2">
    <source>
        <dbReference type="ARBA" id="ARBA00022801"/>
    </source>
</evidence>
<reference evidence="6" key="1">
    <citation type="submission" date="2021-02" db="EMBL/GenBank/DDBJ databases">
        <authorList>
            <person name="Dougan E. K."/>
            <person name="Rhodes N."/>
            <person name="Thang M."/>
            <person name="Chan C."/>
        </authorList>
    </citation>
    <scope>NUCLEOTIDE SEQUENCE</scope>
</reference>
<dbReference type="EC" id="3.4.19.12" evidence="3"/>
<dbReference type="InterPro" id="IPR038765">
    <property type="entry name" value="Papain-like_cys_pep_sf"/>
</dbReference>
<keyword evidence="3" id="KW-0645">Protease</keyword>
<dbReference type="GO" id="GO:0005634">
    <property type="term" value="C:nucleus"/>
    <property type="evidence" value="ECO:0007669"/>
    <property type="project" value="TreeGrafter"/>
</dbReference>
<dbReference type="Proteomes" id="UP000604046">
    <property type="component" value="Unassembled WGS sequence"/>
</dbReference>
<dbReference type="Pfam" id="PF02338">
    <property type="entry name" value="OTU"/>
    <property type="match status" value="1"/>
</dbReference>
<comment type="function">
    <text evidence="3">Hydrolase that can remove conjugated ubiquitin from proteins and may therefore play an important regulatory role at the level of protein turnover by preventing degradation.</text>
</comment>
<feature type="domain" description="OTU" evidence="5">
    <location>
        <begin position="167"/>
        <end position="260"/>
    </location>
</feature>
<comment type="subcellular location">
    <subcellularLocation>
        <location evidence="3">Cytoplasm</location>
    </subcellularLocation>
</comment>
<name>A0A812U7F6_9DINO</name>
<dbReference type="GO" id="GO:0016579">
    <property type="term" value="P:protein deubiquitination"/>
    <property type="evidence" value="ECO:0007669"/>
    <property type="project" value="TreeGrafter"/>
</dbReference>
<feature type="region of interest" description="Disordered" evidence="4">
    <location>
        <begin position="14"/>
        <end position="33"/>
    </location>
</feature>
<keyword evidence="2 3" id="KW-0378">Hydrolase</keyword>
<keyword evidence="3" id="KW-0963">Cytoplasm</keyword>
<organism evidence="6 7">
    <name type="scientific">Symbiodinium natans</name>
    <dbReference type="NCBI Taxonomy" id="878477"/>
    <lineage>
        <taxon>Eukaryota</taxon>
        <taxon>Sar</taxon>
        <taxon>Alveolata</taxon>
        <taxon>Dinophyceae</taxon>
        <taxon>Suessiales</taxon>
        <taxon>Symbiodiniaceae</taxon>
        <taxon>Symbiodinium</taxon>
    </lineage>
</organism>
<evidence type="ECO:0000313" key="7">
    <source>
        <dbReference type="Proteomes" id="UP000604046"/>
    </source>
</evidence>
<keyword evidence="3" id="KW-0833">Ubl conjugation pathway</keyword>
<dbReference type="Gene3D" id="3.90.70.80">
    <property type="match status" value="1"/>
</dbReference>
<accession>A0A812U7F6</accession>
<dbReference type="CDD" id="cd22744">
    <property type="entry name" value="OTU"/>
    <property type="match status" value="1"/>
</dbReference>